<feature type="compositionally biased region" description="Polar residues" evidence="1">
    <location>
        <begin position="40"/>
        <end position="51"/>
    </location>
</feature>
<feature type="domain" description="Heterokaryon incompatibility" evidence="2">
    <location>
        <begin position="186"/>
        <end position="326"/>
    </location>
</feature>
<evidence type="ECO:0000313" key="3">
    <source>
        <dbReference type="EMBL" id="KAK0737922.1"/>
    </source>
</evidence>
<dbReference type="Proteomes" id="UP001172155">
    <property type="component" value="Unassembled WGS sequence"/>
</dbReference>
<name>A0AA40BP83_9PEZI</name>
<reference evidence="3" key="1">
    <citation type="submission" date="2023-06" db="EMBL/GenBank/DDBJ databases">
        <title>Genome-scale phylogeny and comparative genomics of the fungal order Sordariales.</title>
        <authorList>
            <consortium name="Lawrence Berkeley National Laboratory"/>
            <person name="Hensen N."/>
            <person name="Bonometti L."/>
            <person name="Westerberg I."/>
            <person name="Brannstrom I.O."/>
            <person name="Guillou S."/>
            <person name="Cros-Aarteil S."/>
            <person name="Calhoun S."/>
            <person name="Haridas S."/>
            <person name="Kuo A."/>
            <person name="Mondo S."/>
            <person name="Pangilinan J."/>
            <person name="Riley R."/>
            <person name="LaButti K."/>
            <person name="Andreopoulos B."/>
            <person name="Lipzen A."/>
            <person name="Chen C."/>
            <person name="Yanf M."/>
            <person name="Daum C."/>
            <person name="Ng V."/>
            <person name="Clum A."/>
            <person name="Steindorff A."/>
            <person name="Ohm R."/>
            <person name="Martin F."/>
            <person name="Silar P."/>
            <person name="Natvig D."/>
            <person name="Lalanne C."/>
            <person name="Gautier V."/>
            <person name="Ament-velasquez S.L."/>
            <person name="Kruys A."/>
            <person name="Hutchinson M.I."/>
            <person name="Powell A.J."/>
            <person name="Barry K."/>
            <person name="Miller A.N."/>
            <person name="Grigoriev I.V."/>
            <person name="Debuchy R."/>
            <person name="Gladieux P."/>
            <person name="Thoren M.H."/>
            <person name="Johannesson H."/>
        </authorList>
    </citation>
    <scope>NUCLEOTIDE SEQUENCE</scope>
    <source>
        <strain evidence="3">SMH3187-1</strain>
    </source>
</reference>
<feature type="compositionally biased region" description="Polar residues" evidence="1">
    <location>
        <begin position="1"/>
        <end position="18"/>
    </location>
</feature>
<feature type="compositionally biased region" description="Low complexity" evidence="1">
    <location>
        <begin position="116"/>
        <end position="127"/>
    </location>
</feature>
<protein>
    <submittedName>
        <fullName evidence="3">Heterokaryon incompatibility protein-domain-containing protein</fullName>
    </submittedName>
</protein>
<dbReference type="AlphaFoldDB" id="A0AA40BP83"/>
<dbReference type="PANTHER" id="PTHR33112:SF12">
    <property type="entry name" value="HETEROKARYON INCOMPATIBILITY DOMAIN-CONTAINING PROTEIN"/>
    <property type="match status" value="1"/>
</dbReference>
<accession>A0AA40BP83</accession>
<dbReference type="InterPro" id="IPR010730">
    <property type="entry name" value="HET"/>
</dbReference>
<dbReference type="Pfam" id="PF06985">
    <property type="entry name" value="HET"/>
    <property type="match status" value="1"/>
</dbReference>
<feature type="region of interest" description="Disordered" evidence="1">
    <location>
        <begin position="97"/>
        <end position="128"/>
    </location>
</feature>
<comment type="caution">
    <text evidence="3">The sequence shown here is derived from an EMBL/GenBank/DDBJ whole genome shotgun (WGS) entry which is preliminary data.</text>
</comment>
<feature type="region of interest" description="Disordered" evidence="1">
    <location>
        <begin position="1"/>
        <end position="51"/>
    </location>
</feature>
<gene>
    <name evidence="3" type="ORF">B0T18DRAFT_236658</name>
</gene>
<organism evidence="3 4">
    <name type="scientific">Schizothecium vesticola</name>
    <dbReference type="NCBI Taxonomy" id="314040"/>
    <lineage>
        <taxon>Eukaryota</taxon>
        <taxon>Fungi</taxon>
        <taxon>Dikarya</taxon>
        <taxon>Ascomycota</taxon>
        <taxon>Pezizomycotina</taxon>
        <taxon>Sordariomycetes</taxon>
        <taxon>Sordariomycetidae</taxon>
        <taxon>Sordariales</taxon>
        <taxon>Schizotheciaceae</taxon>
        <taxon>Schizothecium</taxon>
    </lineage>
</organism>
<dbReference type="EMBL" id="JAUKUD010000007">
    <property type="protein sequence ID" value="KAK0737922.1"/>
    <property type="molecule type" value="Genomic_DNA"/>
</dbReference>
<sequence>MKPVVMQSSRSKTTTTKMESGVIRRASAPISSRLADPTSLPGSTPAQPTAADSSITANFSIVEPWGLACASRAPSNNIQPVSLGPNTQTSRRTALISTSMSSQARRTLWDDESDNGGPSRSSAASRPQRTVYPDLDANWINLDTIRAWADHECIGYPKFGSPPTWLIDVRKDCLVSPDQLPGEARYCALSYVWGQVETGKLTTATREAFCRPGAFSANSPAPVVIPKTIRHAMGLVRELGEKYLWVDSLCIIQDQDMGHELANMGAIYDRATLTIVAATAWDADDGLWGLRGISRPRHLSAFGDDMNKYLDPDCMIWNSRAWTFQEGQFSRRMLMFCD</sequence>
<keyword evidence="4" id="KW-1185">Reference proteome</keyword>
<dbReference type="PANTHER" id="PTHR33112">
    <property type="entry name" value="DOMAIN PROTEIN, PUTATIVE-RELATED"/>
    <property type="match status" value="1"/>
</dbReference>
<proteinExistence type="predicted"/>
<evidence type="ECO:0000313" key="4">
    <source>
        <dbReference type="Proteomes" id="UP001172155"/>
    </source>
</evidence>
<evidence type="ECO:0000256" key="1">
    <source>
        <dbReference type="SAM" id="MobiDB-lite"/>
    </source>
</evidence>
<evidence type="ECO:0000259" key="2">
    <source>
        <dbReference type="Pfam" id="PF06985"/>
    </source>
</evidence>